<dbReference type="EMBL" id="KQ422290">
    <property type="protein sequence ID" value="KOF75190.1"/>
    <property type="molecule type" value="Genomic_DNA"/>
</dbReference>
<dbReference type="AlphaFoldDB" id="A0A0L8GF69"/>
<name>A0A0L8GF69_OCTBM</name>
<sequence length="81" mass="9282">MNIGRRKQEVKNKHCQVSPPTLLNKCFSSILPMFGVAQCVEKLPLIEFRQTITVREDLESLVHCRILQNFLKSSTANKDPI</sequence>
<gene>
    <name evidence="1" type="ORF">OCBIM_22035149mg</name>
</gene>
<reference evidence="1" key="1">
    <citation type="submission" date="2015-07" db="EMBL/GenBank/DDBJ databases">
        <title>MeaNS - Measles Nucleotide Surveillance Program.</title>
        <authorList>
            <person name="Tran T."/>
            <person name="Druce J."/>
        </authorList>
    </citation>
    <scope>NUCLEOTIDE SEQUENCE</scope>
    <source>
        <strain evidence="1">UCB-OBI-ISO-001</strain>
        <tissue evidence="1">Gonad</tissue>
    </source>
</reference>
<evidence type="ECO:0000313" key="1">
    <source>
        <dbReference type="EMBL" id="KOF75190.1"/>
    </source>
</evidence>
<organism evidence="1">
    <name type="scientific">Octopus bimaculoides</name>
    <name type="common">California two-spotted octopus</name>
    <dbReference type="NCBI Taxonomy" id="37653"/>
    <lineage>
        <taxon>Eukaryota</taxon>
        <taxon>Metazoa</taxon>
        <taxon>Spiralia</taxon>
        <taxon>Lophotrochozoa</taxon>
        <taxon>Mollusca</taxon>
        <taxon>Cephalopoda</taxon>
        <taxon>Coleoidea</taxon>
        <taxon>Octopodiformes</taxon>
        <taxon>Octopoda</taxon>
        <taxon>Incirrata</taxon>
        <taxon>Octopodidae</taxon>
        <taxon>Octopus</taxon>
    </lineage>
</organism>
<proteinExistence type="predicted"/>
<protein>
    <submittedName>
        <fullName evidence="1">Uncharacterized protein</fullName>
    </submittedName>
</protein>
<accession>A0A0L8GF69</accession>